<evidence type="ECO:0000259" key="4">
    <source>
        <dbReference type="SMART" id="SM00116"/>
    </source>
</evidence>
<dbReference type="PANTHER" id="PTHR13780:SF36">
    <property type="entry name" value="CBS DOMAIN-CONTAINING PROTEIN"/>
    <property type="match status" value="1"/>
</dbReference>
<reference evidence="5" key="1">
    <citation type="submission" date="2021-02" db="EMBL/GenBank/DDBJ databases">
        <title>Psilocybe cubensis genome.</title>
        <authorList>
            <person name="Mckernan K.J."/>
            <person name="Crawford S."/>
            <person name="Trippe A."/>
            <person name="Kane L.T."/>
            <person name="Mclaughlin S."/>
        </authorList>
    </citation>
    <scope>NUCLEOTIDE SEQUENCE [LARGE SCALE GENOMIC DNA]</scope>
    <source>
        <strain evidence="5">MGC-MH-2018</strain>
    </source>
</reference>
<feature type="domain" description="CBS" evidence="4">
    <location>
        <begin position="307"/>
        <end position="367"/>
    </location>
</feature>
<sequence>MSTSKRLSQSLTGSWKDASTYFSPPTYVPSADEDIEEWLATWRTVFARDLIDSRIVPIDAETSVEEACELLLAEDIPCLVVRDRQSVPNVGLPYHGLFDFADVNAFLTLAATRHTLLPEDLRENPRINDIVTAAKAGRVPVHLVSNLSQKNPIEILPNNATILSLLEVFSRGAHRTLIRSSMNPDEFVGMVSDRRLLSWFDSYARETPSFQKYLSNPLQSLSLPSLNLNAAIVASKSSATILDAMKLMSEQGVSSIAITEEQRGILLSAVSVTDIGKSNQVLATPLHHFIAQIKEIDGSTDGADRYPVYSVFPSSVLSYTIEKLLATNAHRLFVTRESGLASPTLSPSSQGNLTGIVSIVDILSLFARVAKIENIDPTQMQRHRRASSASSSISDRDLFNRSRSNSRTSIRKSPAVLASSPPNSNSGISVLDLLDSSRSPVNVPVLDSLALQRKSSRRSIPVPVKKESIG</sequence>
<feature type="compositionally biased region" description="Low complexity" evidence="3">
    <location>
        <begin position="401"/>
        <end position="413"/>
    </location>
</feature>
<keyword evidence="1" id="KW-0677">Repeat</keyword>
<evidence type="ECO:0000256" key="1">
    <source>
        <dbReference type="ARBA" id="ARBA00022737"/>
    </source>
</evidence>
<dbReference type="AlphaFoldDB" id="A0A8H7XYD2"/>
<dbReference type="Gene3D" id="3.10.580.10">
    <property type="entry name" value="CBS-domain"/>
    <property type="match status" value="2"/>
</dbReference>
<feature type="region of interest" description="Disordered" evidence="3">
    <location>
        <begin position="379"/>
        <end position="423"/>
    </location>
</feature>
<feature type="domain" description="CBS" evidence="4">
    <location>
        <begin position="231"/>
        <end position="280"/>
    </location>
</feature>
<organism evidence="5">
    <name type="scientific">Psilocybe cubensis</name>
    <name type="common">Psychedelic mushroom</name>
    <name type="synonym">Stropharia cubensis</name>
    <dbReference type="NCBI Taxonomy" id="181762"/>
    <lineage>
        <taxon>Eukaryota</taxon>
        <taxon>Fungi</taxon>
        <taxon>Dikarya</taxon>
        <taxon>Basidiomycota</taxon>
        <taxon>Agaricomycotina</taxon>
        <taxon>Agaricomycetes</taxon>
        <taxon>Agaricomycetidae</taxon>
        <taxon>Agaricales</taxon>
        <taxon>Agaricineae</taxon>
        <taxon>Strophariaceae</taxon>
        <taxon>Psilocybe</taxon>
    </lineage>
</organism>
<keyword evidence="2" id="KW-0129">CBS domain</keyword>
<accession>A0A8H7XYD2</accession>
<dbReference type="EMBL" id="JAFIQS010000006">
    <property type="protein sequence ID" value="KAG5168196.1"/>
    <property type="molecule type" value="Genomic_DNA"/>
</dbReference>
<evidence type="ECO:0000256" key="2">
    <source>
        <dbReference type="ARBA" id="ARBA00023122"/>
    </source>
</evidence>
<dbReference type="InterPro" id="IPR046342">
    <property type="entry name" value="CBS_dom_sf"/>
</dbReference>
<protein>
    <recommendedName>
        <fullName evidence="4">CBS domain-containing protein</fullName>
    </recommendedName>
</protein>
<dbReference type="InterPro" id="IPR050511">
    <property type="entry name" value="AMPK_gamma/SDS23_families"/>
</dbReference>
<evidence type="ECO:0000313" key="5">
    <source>
        <dbReference type="EMBL" id="KAG5168196.1"/>
    </source>
</evidence>
<dbReference type="GO" id="GO:0042149">
    <property type="term" value="P:cellular response to glucose starvation"/>
    <property type="evidence" value="ECO:0007669"/>
    <property type="project" value="TreeGrafter"/>
</dbReference>
<dbReference type="GO" id="GO:0004865">
    <property type="term" value="F:protein serine/threonine phosphatase inhibitor activity"/>
    <property type="evidence" value="ECO:0007669"/>
    <property type="project" value="TreeGrafter"/>
</dbReference>
<dbReference type="SUPFAM" id="SSF54631">
    <property type="entry name" value="CBS-domain pair"/>
    <property type="match status" value="2"/>
</dbReference>
<dbReference type="InterPro" id="IPR000644">
    <property type="entry name" value="CBS_dom"/>
</dbReference>
<evidence type="ECO:0000256" key="3">
    <source>
        <dbReference type="SAM" id="MobiDB-lite"/>
    </source>
</evidence>
<dbReference type="SMART" id="SM00116">
    <property type="entry name" value="CBS"/>
    <property type="match status" value="3"/>
</dbReference>
<name>A0A8H7XYD2_PSICU</name>
<proteinExistence type="predicted"/>
<dbReference type="PANTHER" id="PTHR13780">
    <property type="entry name" value="AMP-ACTIVATED PROTEIN KINASE, GAMMA REGULATORY SUBUNIT"/>
    <property type="match status" value="1"/>
</dbReference>
<gene>
    <name evidence="5" type="ORF">JR316_006791</name>
</gene>
<feature type="domain" description="CBS" evidence="4">
    <location>
        <begin position="152"/>
        <end position="201"/>
    </location>
</feature>
<comment type="caution">
    <text evidence="5">The sequence shown here is derived from an EMBL/GenBank/DDBJ whole genome shotgun (WGS) entry which is preliminary data.</text>
</comment>